<dbReference type="GO" id="GO:0005739">
    <property type="term" value="C:mitochondrion"/>
    <property type="evidence" value="ECO:0007669"/>
    <property type="project" value="UniProtKB-SubCell"/>
</dbReference>
<keyword evidence="4" id="KW-0489">Methyltransferase</keyword>
<gene>
    <name evidence="9" type="ORF">A1Q2_02874</name>
</gene>
<protein>
    <recommendedName>
        <fullName evidence="3">type II protein arginine methyltransferase</fullName>
        <ecNumber evidence="3">2.1.1.320</ecNumber>
    </recommendedName>
</protein>
<reference evidence="9 10" key="1">
    <citation type="journal article" date="2012" name="Eukaryot. Cell">
        <title>Genome sequence of the Trichosporon asahii environmental strain CBS 8904.</title>
        <authorList>
            <person name="Yang R.Y."/>
            <person name="Li H.T."/>
            <person name="Zhu H."/>
            <person name="Zhou G.P."/>
            <person name="Wang M."/>
            <person name="Wang L."/>
        </authorList>
    </citation>
    <scope>NUCLEOTIDE SEQUENCE [LARGE SCALE GENOMIC DNA]</scope>
    <source>
        <strain evidence="9 10">CBS 8904</strain>
    </source>
</reference>
<dbReference type="InterPro" id="IPR038375">
    <property type="entry name" value="NDUFAF7_sf"/>
</dbReference>
<evidence type="ECO:0000256" key="8">
    <source>
        <dbReference type="SAM" id="MobiDB-lite"/>
    </source>
</evidence>
<name>K1WP24_TRIAC</name>
<evidence type="ECO:0000313" key="9">
    <source>
        <dbReference type="EMBL" id="EKD02799.1"/>
    </source>
</evidence>
<evidence type="ECO:0000256" key="1">
    <source>
        <dbReference type="ARBA" id="ARBA00004173"/>
    </source>
</evidence>
<dbReference type="PANTHER" id="PTHR12049:SF5">
    <property type="entry name" value="PROTEIN ARGININE METHYLTRANSFERASE NDUFAF7 HOMOLOG, MITOCHONDRIAL"/>
    <property type="match status" value="1"/>
</dbReference>
<evidence type="ECO:0000256" key="6">
    <source>
        <dbReference type="ARBA" id="ARBA00023128"/>
    </source>
</evidence>
<comment type="similarity">
    <text evidence="2">Belongs to the NDUFAF7 family.</text>
</comment>
<evidence type="ECO:0000256" key="3">
    <source>
        <dbReference type="ARBA" id="ARBA00011935"/>
    </source>
</evidence>
<feature type="compositionally biased region" description="Low complexity" evidence="8">
    <location>
        <begin position="19"/>
        <end position="34"/>
    </location>
</feature>
<organism evidence="9 10">
    <name type="scientific">Trichosporon asahii var. asahii (strain CBS 8904)</name>
    <name type="common">Yeast</name>
    <dbReference type="NCBI Taxonomy" id="1220162"/>
    <lineage>
        <taxon>Eukaryota</taxon>
        <taxon>Fungi</taxon>
        <taxon>Dikarya</taxon>
        <taxon>Basidiomycota</taxon>
        <taxon>Agaricomycotina</taxon>
        <taxon>Tremellomycetes</taxon>
        <taxon>Trichosporonales</taxon>
        <taxon>Trichosporonaceae</taxon>
        <taxon>Trichosporon</taxon>
    </lineage>
</organism>
<dbReference type="InterPro" id="IPR029063">
    <property type="entry name" value="SAM-dependent_MTases_sf"/>
</dbReference>
<sequence>MSLTRAVASGSARNALRALPAASSSSARTLTTSARRLEEKKPAKKEKRKSNRIYDKGTFNFNTSLNFVADRDPDSGNYRTVTAAEVAHYREPPTRVKMLVRDFIDDSLYNPQYGYFSKNVKIFTPPTADGFPFPEFRNEAAFQEAVAQRYIDAYGEDTDSVGRQVWHTPTELFKPYYARALASAIVQSYKKTDWPHNDLVIYEVGAGNGSFMLDCLRWIRAEHPEIFRRTQYRIIEISAMLSKQQRARAEAAGLGDHVEVINKDFFEWTVNSSDPCFVVALEVFDNLAHDMIRVGRQVWHTPTELFKPYYARALASAIVQSYKKTDWPHNDLVIYEVGAGNGSFMLDCLRWIRAEHPEIFRRTQYRIIEISAMLSKQQRARAEAAGLGDHVEVINKDFFEWTVNSSDPCFVVALEVFDNLAHDMIRYDMATLEPMQAFVAIDAHGDYSLLYEPLNDPLLRRVLAYRRLLPPSAATQPPLAKPLLASGTLRSVYANMPFAPNLSPTPDFIPTKAVAFLERLRDQLPAHRLLVADFSSLPDAVPGRNGPVVQTRYKDSMVPCETFLVQQGYFDIFFPTDFDLLRDTYSLIMNSPARGGQPRPKGKKAAQALGDDFFTSRGVQGFRRRKVNVYSQADFVREFGGEKVLGPTRMRDGLSPMLTMYENAKIMF</sequence>
<dbReference type="eggNOG" id="ENOG502QRKD">
    <property type="taxonomic scope" value="Eukaryota"/>
</dbReference>
<dbReference type="InParanoid" id="K1WP24"/>
<comment type="subcellular location">
    <subcellularLocation>
        <location evidence="1">Mitochondrion</location>
    </subcellularLocation>
</comment>
<evidence type="ECO:0000256" key="7">
    <source>
        <dbReference type="ARBA" id="ARBA00048612"/>
    </source>
</evidence>
<dbReference type="AlphaFoldDB" id="K1WP24"/>
<feature type="region of interest" description="Disordered" evidence="8">
    <location>
        <begin position="19"/>
        <end position="49"/>
    </location>
</feature>
<dbReference type="InterPro" id="IPR003788">
    <property type="entry name" value="NDUFAF7"/>
</dbReference>
<accession>K1WP24</accession>
<dbReference type="Proteomes" id="UP000006757">
    <property type="component" value="Unassembled WGS sequence"/>
</dbReference>
<dbReference type="EMBL" id="AMBO01000276">
    <property type="protein sequence ID" value="EKD02799.1"/>
    <property type="molecule type" value="Genomic_DNA"/>
</dbReference>
<dbReference type="OMA" id="IIEISAM"/>
<evidence type="ECO:0000256" key="4">
    <source>
        <dbReference type="ARBA" id="ARBA00022603"/>
    </source>
</evidence>
<dbReference type="Gene3D" id="3.40.50.12710">
    <property type="match status" value="2"/>
</dbReference>
<dbReference type="Pfam" id="PF02636">
    <property type="entry name" value="Methyltransf_28"/>
    <property type="match status" value="2"/>
</dbReference>
<keyword evidence="10" id="KW-1185">Reference proteome</keyword>
<keyword evidence="5" id="KW-0808">Transferase</keyword>
<comment type="catalytic activity">
    <reaction evidence="7">
        <text>L-arginyl-[protein] + 2 S-adenosyl-L-methionine = N(omega),N(omega)'-dimethyl-L-arginyl-[protein] + 2 S-adenosyl-L-homocysteine + 2 H(+)</text>
        <dbReference type="Rhea" id="RHEA:48108"/>
        <dbReference type="Rhea" id="RHEA-COMP:10532"/>
        <dbReference type="Rhea" id="RHEA-COMP:11992"/>
        <dbReference type="ChEBI" id="CHEBI:15378"/>
        <dbReference type="ChEBI" id="CHEBI:29965"/>
        <dbReference type="ChEBI" id="CHEBI:57856"/>
        <dbReference type="ChEBI" id="CHEBI:59789"/>
        <dbReference type="ChEBI" id="CHEBI:88221"/>
        <dbReference type="EC" id="2.1.1.320"/>
    </reaction>
</comment>
<evidence type="ECO:0000256" key="2">
    <source>
        <dbReference type="ARBA" id="ARBA00005891"/>
    </source>
</evidence>
<dbReference type="HOGENOM" id="CLU_028484_1_0_1"/>
<dbReference type="GO" id="GO:0032259">
    <property type="term" value="P:methylation"/>
    <property type="evidence" value="ECO:0007669"/>
    <property type="project" value="UniProtKB-KW"/>
</dbReference>
<dbReference type="OrthoDB" id="17415at2759"/>
<keyword evidence="6" id="KW-0496">Mitochondrion</keyword>
<dbReference type="PANTHER" id="PTHR12049">
    <property type="entry name" value="PROTEIN ARGININE METHYLTRANSFERASE NDUFAF7, MITOCHONDRIAL"/>
    <property type="match status" value="1"/>
</dbReference>
<dbReference type="GO" id="GO:0035243">
    <property type="term" value="F:protein-arginine omega-N symmetric methyltransferase activity"/>
    <property type="evidence" value="ECO:0007669"/>
    <property type="project" value="UniProtKB-EC"/>
</dbReference>
<comment type="caution">
    <text evidence="9">The sequence shown here is derived from an EMBL/GenBank/DDBJ whole genome shotgun (WGS) entry which is preliminary data.</text>
</comment>
<dbReference type="STRING" id="1220162.K1WP24"/>
<dbReference type="FunFam" id="3.40.50.12710:FF:000002">
    <property type="entry name" value="Protein arginine methyltransferase NDUFAF7"/>
    <property type="match status" value="1"/>
</dbReference>
<proteinExistence type="inferred from homology"/>
<evidence type="ECO:0000256" key="5">
    <source>
        <dbReference type="ARBA" id="ARBA00022679"/>
    </source>
</evidence>
<dbReference type="SUPFAM" id="SSF53335">
    <property type="entry name" value="S-adenosyl-L-methionine-dependent methyltransferases"/>
    <property type="match status" value="2"/>
</dbReference>
<dbReference type="EC" id="2.1.1.320" evidence="3"/>
<evidence type="ECO:0000313" key="10">
    <source>
        <dbReference type="Proteomes" id="UP000006757"/>
    </source>
</evidence>